<keyword evidence="1" id="KW-0732">Signal</keyword>
<dbReference type="AlphaFoldDB" id="A0A6B0TX97"/>
<sequence length="69" mass="7817">MEFARKCACFLFSLLVARTIALRGSLRRFSGTGGELAGRKDTSCLARRFWSELRSVHTYTSALISRRCK</sequence>
<dbReference type="EMBL" id="GIFC01000428">
    <property type="protein sequence ID" value="MXU82511.1"/>
    <property type="molecule type" value="Transcribed_RNA"/>
</dbReference>
<evidence type="ECO:0000313" key="2">
    <source>
        <dbReference type="EMBL" id="MXU82511.1"/>
    </source>
</evidence>
<name>A0A6B0TX97_IXORI</name>
<feature type="signal peptide" evidence="1">
    <location>
        <begin position="1"/>
        <end position="21"/>
    </location>
</feature>
<reference evidence="2" key="1">
    <citation type="submission" date="2019-12" db="EMBL/GenBank/DDBJ databases">
        <title>An insight into the sialome of adult female Ixodes ricinus ticks feeding for 6 days.</title>
        <authorList>
            <person name="Perner J."/>
            <person name="Ribeiro J.M.C."/>
        </authorList>
    </citation>
    <scope>NUCLEOTIDE SEQUENCE</scope>
    <source>
        <strain evidence="2">Semi-engorged</strain>
        <tissue evidence="2">Salivary glands</tissue>
    </source>
</reference>
<proteinExistence type="predicted"/>
<protein>
    <submittedName>
        <fullName evidence="2">Putative secreted protein</fullName>
    </submittedName>
</protein>
<feature type="chain" id="PRO_5025645127" evidence="1">
    <location>
        <begin position="22"/>
        <end position="69"/>
    </location>
</feature>
<accession>A0A6B0TX97</accession>
<evidence type="ECO:0000256" key="1">
    <source>
        <dbReference type="SAM" id="SignalP"/>
    </source>
</evidence>
<organism evidence="2">
    <name type="scientific">Ixodes ricinus</name>
    <name type="common">Common tick</name>
    <name type="synonym">Acarus ricinus</name>
    <dbReference type="NCBI Taxonomy" id="34613"/>
    <lineage>
        <taxon>Eukaryota</taxon>
        <taxon>Metazoa</taxon>
        <taxon>Ecdysozoa</taxon>
        <taxon>Arthropoda</taxon>
        <taxon>Chelicerata</taxon>
        <taxon>Arachnida</taxon>
        <taxon>Acari</taxon>
        <taxon>Parasitiformes</taxon>
        <taxon>Ixodida</taxon>
        <taxon>Ixodoidea</taxon>
        <taxon>Ixodidae</taxon>
        <taxon>Ixodinae</taxon>
        <taxon>Ixodes</taxon>
    </lineage>
</organism>